<dbReference type="PANTHER" id="PTHR13847">
    <property type="entry name" value="SARCOSINE DEHYDROGENASE-RELATED"/>
    <property type="match status" value="1"/>
</dbReference>
<dbReference type="Pfam" id="PF01266">
    <property type="entry name" value="DAO"/>
    <property type="match status" value="1"/>
</dbReference>
<dbReference type="FunFam" id="3.50.50.60:FF:000360">
    <property type="entry name" value="FAD-dependent oxidoreductase family protein"/>
    <property type="match status" value="1"/>
</dbReference>
<dbReference type="EMBL" id="JBAMMX010000017">
    <property type="protein sequence ID" value="KAK6924008.1"/>
    <property type="molecule type" value="Genomic_DNA"/>
</dbReference>
<accession>A0AAN8UVV1</accession>
<evidence type="ECO:0000313" key="4">
    <source>
        <dbReference type="Proteomes" id="UP001370490"/>
    </source>
</evidence>
<evidence type="ECO:0000313" key="3">
    <source>
        <dbReference type="EMBL" id="KAK6924008.1"/>
    </source>
</evidence>
<evidence type="ECO:0000259" key="2">
    <source>
        <dbReference type="Pfam" id="PF01266"/>
    </source>
</evidence>
<gene>
    <name evidence="3" type="ORF">RJ641_010208</name>
</gene>
<dbReference type="Gene3D" id="3.50.50.60">
    <property type="entry name" value="FAD/NAD(P)-binding domain"/>
    <property type="match status" value="2"/>
</dbReference>
<dbReference type="GO" id="GO:0005737">
    <property type="term" value="C:cytoplasm"/>
    <property type="evidence" value="ECO:0007669"/>
    <property type="project" value="TreeGrafter"/>
</dbReference>
<organism evidence="3 4">
    <name type="scientific">Dillenia turbinata</name>
    <dbReference type="NCBI Taxonomy" id="194707"/>
    <lineage>
        <taxon>Eukaryota</taxon>
        <taxon>Viridiplantae</taxon>
        <taxon>Streptophyta</taxon>
        <taxon>Embryophyta</taxon>
        <taxon>Tracheophyta</taxon>
        <taxon>Spermatophyta</taxon>
        <taxon>Magnoliopsida</taxon>
        <taxon>eudicotyledons</taxon>
        <taxon>Gunneridae</taxon>
        <taxon>Pentapetalae</taxon>
        <taxon>Dilleniales</taxon>
        <taxon>Dilleniaceae</taxon>
        <taxon>Dillenia</taxon>
    </lineage>
</organism>
<dbReference type="PANTHER" id="PTHR13847:SF150">
    <property type="entry name" value="OXIDOREDUCTASE TDA3-RELATED"/>
    <property type="match status" value="1"/>
</dbReference>
<evidence type="ECO:0000256" key="1">
    <source>
        <dbReference type="ARBA" id="ARBA00023002"/>
    </source>
</evidence>
<proteinExistence type="predicted"/>
<dbReference type="AlphaFoldDB" id="A0AAN8UVV1"/>
<dbReference type="SUPFAM" id="SSF51905">
    <property type="entry name" value="FAD/NAD(P)-binding domain"/>
    <property type="match status" value="1"/>
</dbReference>
<dbReference type="InterPro" id="IPR036188">
    <property type="entry name" value="FAD/NAD-bd_sf"/>
</dbReference>
<sequence>MAVASPHLTTTLLFNFRPIRNSKISARITSSSSPSRSMDSQKPSKRVIVCGGGVIGICTAYFLSKSGAAVTVIEKSSIASAASGKAGGFLALDWCDGGPLSNLARTSFNLHRSLSEDLDGPQSYGYRPLTTLSLSINESDGSKSSSAGNSILPEWVDGPCKNPRVIGTEENTAQVHPKMFTRVLVERAVERYGLEVVIGKVESVVVEDGTATAVVVAAENGGNRRELAADAVVLALGPWSGRFEMLSGLFRVYGLKAHSIILEPKERGVIGPHALFLSYRLAQGGKALDPEVYPRPTGEVYRCGMSAEAEVPEDPEEIVGNPESIAVLKRVASNVSSHLREGDAQVKTEQACFLPCTDDSIPVIGELPGIKGCYVATGHSCWGILNGPATGAAMAELVLDGHASIVDLSPFSPARFVGCSKRFL</sequence>
<comment type="caution">
    <text evidence="3">The sequence shown here is derived from an EMBL/GenBank/DDBJ whole genome shotgun (WGS) entry which is preliminary data.</text>
</comment>
<keyword evidence="1" id="KW-0560">Oxidoreductase</keyword>
<dbReference type="GO" id="GO:0016491">
    <property type="term" value="F:oxidoreductase activity"/>
    <property type="evidence" value="ECO:0007669"/>
    <property type="project" value="UniProtKB-KW"/>
</dbReference>
<reference evidence="3 4" key="1">
    <citation type="submission" date="2023-12" db="EMBL/GenBank/DDBJ databases">
        <title>A high-quality genome assembly for Dillenia turbinata (Dilleniales).</title>
        <authorList>
            <person name="Chanderbali A."/>
        </authorList>
    </citation>
    <scope>NUCLEOTIDE SEQUENCE [LARGE SCALE GENOMIC DNA]</scope>
    <source>
        <strain evidence="3">LSX21</strain>
        <tissue evidence="3">Leaf</tissue>
    </source>
</reference>
<protein>
    <submittedName>
        <fullName evidence="3">FAD dependent oxidoreductase</fullName>
    </submittedName>
</protein>
<dbReference type="Proteomes" id="UP001370490">
    <property type="component" value="Unassembled WGS sequence"/>
</dbReference>
<name>A0AAN8UVV1_9MAGN</name>
<keyword evidence="4" id="KW-1185">Reference proteome</keyword>
<dbReference type="Gene3D" id="3.30.9.10">
    <property type="entry name" value="D-Amino Acid Oxidase, subunit A, domain 2"/>
    <property type="match status" value="1"/>
</dbReference>
<feature type="domain" description="FAD dependent oxidoreductase" evidence="2">
    <location>
        <begin position="46"/>
        <end position="397"/>
    </location>
</feature>
<dbReference type="InterPro" id="IPR006076">
    <property type="entry name" value="FAD-dep_OxRdtase"/>
</dbReference>
<dbReference type="FunFam" id="3.30.9.10:FF:000033">
    <property type="entry name" value="Putative oxidoreductase C1F5.03c"/>
    <property type="match status" value="1"/>
</dbReference>